<accession>A0A2U3DPL9</accession>
<proteinExistence type="predicted"/>
<sequence>MNAGKDSNYRDVVKVYLYIDVAGLQHGCGETCGATKRRVADDPEEGYSIDLGHFVASILGKMGLGTCGKGVQINLYGAAPSTTDTIRRSVNPMATIIPRNGNSISDHIPRPGISILANCVMCVGHHFYKGGRAIFILICDEFEHAVRTIAGHGFDAHVWCWKTCPREDYKSVRGDVTLTDHVHIHTIEDYPRAVDNADNAVLQRAAAP</sequence>
<evidence type="ECO:0000313" key="2">
    <source>
        <dbReference type="Proteomes" id="UP000245956"/>
    </source>
</evidence>
<name>A0A2U3DPL9_PURLI</name>
<gene>
    <name evidence="1" type="ORF">PCL_12068</name>
</gene>
<dbReference type="EMBL" id="LCWV01000083">
    <property type="protein sequence ID" value="PWI64185.1"/>
    <property type="molecule type" value="Genomic_DNA"/>
</dbReference>
<dbReference type="AlphaFoldDB" id="A0A2U3DPL9"/>
<comment type="caution">
    <text evidence="1">The sequence shown here is derived from an EMBL/GenBank/DDBJ whole genome shotgun (WGS) entry which is preliminary data.</text>
</comment>
<organism evidence="1 2">
    <name type="scientific">Purpureocillium lilacinum</name>
    <name type="common">Paecilomyces lilacinus</name>
    <dbReference type="NCBI Taxonomy" id="33203"/>
    <lineage>
        <taxon>Eukaryota</taxon>
        <taxon>Fungi</taxon>
        <taxon>Dikarya</taxon>
        <taxon>Ascomycota</taxon>
        <taxon>Pezizomycotina</taxon>
        <taxon>Sordariomycetes</taxon>
        <taxon>Hypocreomycetidae</taxon>
        <taxon>Hypocreales</taxon>
        <taxon>Ophiocordycipitaceae</taxon>
        <taxon>Purpureocillium</taxon>
    </lineage>
</organism>
<reference evidence="1 2" key="1">
    <citation type="journal article" date="2016" name="Front. Microbiol.">
        <title>Genome and transcriptome sequences reveal the specific parasitism of the nematophagous Purpureocillium lilacinum 36-1.</title>
        <authorList>
            <person name="Xie J."/>
            <person name="Li S."/>
            <person name="Mo C."/>
            <person name="Xiao X."/>
            <person name="Peng D."/>
            <person name="Wang G."/>
            <person name="Xiao Y."/>
        </authorList>
    </citation>
    <scope>NUCLEOTIDE SEQUENCE [LARGE SCALE GENOMIC DNA]</scope>
    <source>
        <strain evidence="1 2">36-1</strain>
    </source>
</reference>
<dbReference type="Proteomes" id="UP000245956">
    <property type="component" value="Unassembled WGS sequence"/>
</dbReference>
<evidence type="ECO:0000313" key="1">
    <source>
        <dbReference type="EMBL" id="PWI64185.1"/>
    </source>
</evidence>
<protein>
    <submittedName>
        <fullName evidence="1">Uncharacterized protein</fullName>
    </submittedName>
</protein>